<dbReference type="EMBL" id="CP013244">
    <property type="protein sequence ID" value="ANP46711.1"/>
    <property type="molecule type" value="Genomic_DNA"/>
</dbReference>
<evidence type="ECO:0000256" key="4">
    <source>
        <dbReference type="ARBA" id="ARBA00023002"/>
    </source>
</evidence>
<dbReference type="InterPro" id="IPR036922">
    <property type="entry name" value="Rieske_2Fe-2S_sf"/>
</dbReference>
<dbReference type="Pfam" id="PF00848">
    <property type="entry name" value="Ring_hydroxyl_A"/>
    <property type="match status" value="1"/>
</dbReference>
<evidence type="ECO:0000259" key="7">
    <source>
        <dbReference type="PROSITE" id="PS51296"/>
    </source>
</evidence>
<keyword evidence="3" id="KW-0479">Metal-binding</keyword>
<evidence type="ECO:0000256" key="1">
    <source>
        <dbReference type="ARBA" id="ARBA00001962"/>
    </source>
</evidence>
<proteinExistence type="predicted"/>
<keyword evidence="9" id="KW-1185">Reference proteome</keyword>
<dbReference type="InterPro" id="IPR001663">
    <property type="entry name" value="Rng_hydr_dOase-A"/>
</dbReference>
<dbReference type="KEGG" id="cbot:ATE48_12690"/>
<dbReference type="Pfam" id="PF00355">
    <property type="entry name" value="Rieske"/>
    <property type="match status" value="1"/>
</dbReference>
<dbReference type="Proteomes" id="UP000092498">
    <property type="component" value="Chromosome"/>
</dbReference>
<dbReference type="Gene3D" id="2.102.10.10">
    <property type="entry name" value="Rieske [2Fe-2S] iron-sulphur domain"/>
    <property type="match status" value="1"/>
</dbReference>
<comment type="cofactor">
    <cofactor evidence="1">
        <name>Fe cation</name>
        <dbReference type="ChEBI" id="CHEBI:24875"/>
    </cofactor>
</comment>
<protein>
    <recommendedName>
        <fullName evidence="7">Rieske domain-containing protein</fullName>
    </recommendedName>
</protein>
<dbReference type="SUPFAM" id="SSF55961">
    <property type="entry name" value="Bet v1-like"/>
    <property type="match status" value="1"/>
</dbReference>
<gene>
    <name evidence="8" type="ORF">ATE48_12690</name>
</gene>
<dbReference type="STRING" id="1759059.ATE48_12690"/>
<reference evidence="8 9" key="1">
    <citation type="submission" date="2015-11" db="EMBL/GenBank/DDBJ databases">
        <title>Whole-Genome Sequence of Candidatus Oderbacter manganicum from the National Park Lower Oder Valley, Germany.</title>
        <authorList>
            <person name="Braun B."/>
            <person name="Liere K."/>
            <person name="Szewzyk U."/>
        </authorList>
    </citation>
    <scope>NUCLEOTIDE SEQUENCE [LARGE SCALE GENOMIC DNA]</scope>
    <source>
        <strain evidence="8 9">OTSz_A_272</strain>
    </source>
</reference>
<dbReference type="PROSITE" id="PS51296">
    <property type="entry name" value="RIESKE"/>
    <property type="match status" value="1"/>
</dbReference>
<evidence type="ECO:0000256" key="6">
    <source>
        <dbReference type="ARBA" id="ARBA00023014"/>
    </source>
</evidence>
<dbReference type="InterPro" id="IPR017941">
    <property type="entry name" value="Rieske_2Fe-2S"/>
</dbReference>
<dbReference type="GO" id="GO:0016491">
    <property type="term" value="F:oxidoreductase activity"/>
    <property type="evidence" value="ECO:0007669"/>
    <property type="project" value="UniProtKB-KW"/>
</dbReference>
<evidence type="ECO:0000256" key="2">
    <source>
        <dbReference type="ARBA" id="ARBA00022714"/>
    </source>
</evidence>
<evidence type="ECO:0000313" key="8">
    <source>
        <dbReference type="EMBL" id="ANP46711.1"/>
    </source>
</evidence>
<keyword evidence="4" id="KW-0560">Oxidoreductase</keyword>
<dbReference type="GO" id="GO:0051537">
    <property type="term" value="F:2 iron, 2 sulfur cluster binding"/>
    <property type="evidence" value="ECO:0007669"/>
    <property type="project" value="UniProtKB-KW"/>
</dbReference>
<keyword evidence="6" id="KW-0411">Iron-sulfur</keyword>
<organism evidence="8 9">
    <name type="scientific">Candidatus Viadribacter manganicus</name>
    <dbReference type="NCBI Taxonomy" id="1759059"/>
    <lineage>
        <taxon>Bacteria</taxon>
        <taxon>Pseudomonadati</taxon>
        <taxon>Pseudomonadota</taxon>
        <taxon>Alphaproteobacteria</taxon>
        <taxon>Hyphomonadales</taxon>
        <taxon>Hyphomonadaceae</taxon>
        <taxon>Candidatus Viadribacter</taxon>
    </lineage>
</organism>
<keyword evidence="2" id="KW-0001">2Fe-2S</keyword>
<dbReference type="Gene3D" id="3.90.380.10">
    <property type="entry name" value="Naphthalene 1,2-dioxygenase Alpha Subunit, Chain A, domain 1"/>
    <property type="match status" value="2"/>
</dbReference>
<evidence type="ECO:0000313" key="9">
    <source>
        <dbReference type="Proteomes" id="UP000092498"/>
    </source>
</evidence>
<dbReference type="InParanoid" id="A0A1B1AJI5"/>
<dbReference type="CDD" id="cd00680">
    <property type="entry name" value="RHO_alpha_C"/>
    <property type="match status" value="1"/>
</dbReference>
<dbReference type="PRINTS" id="PR00090">
    <property type="entry name" value="RNGDIOXGNASE"/>
</dbReference>
<dbReference type="PANTHER" id="PTHR43756:SF5">
    <property type="entry name" value="CHOLINE MONOOXYGENASE, CHLOROPLASTIC"/>
    <property type="match status" value="1"/>
</dbReference>
<feature type="domain" description="Rieske" evidence="7">
    <location>
        <begin position="55"/>
        <end position="167"/>
    </location>
</feature>
<dbReference type="PANTHER" id="PTHR43756">
    <property type="entry name" value="CHOLINE MONOOXYGENASE, CHLOROPLASTIC"/>
    <property type="match status" value="1"/>
</dbReference>
<evidence type="ECO:0000256" key="5">
    <source>
        <dbReference type="ARBA" id="ARBA00023004"/>
    </source>
</evidence>
<dbReference type="SUPFAM" id="SSF50022">
    <property type="entry name" value="ISP domain"/>
    <property type="match status" value="1"/>
</dbReference>
<keyword evidence="5" id="KW-0408">Iron</keyword>
<evidence type="ECO:0000256" key="3">
    <source>
        <dbReference type="ARBA" id="ARBA00022723"/>
    </source>
</evidence>
<dbReference type="AlphaFoldDB" id="A0A1B1AJI5"/>
<name>A0A1B1AJI5_9PROT</name>
<accession>A0A1B1AJI5</accession>
<dbReference type="GO" id="GO:0005506">
    <property type="term" value="F:iron ion binding"/>
    <property type="evidence" value="ECO:0007669"/>
    <property type="project" value="InterPro"/>
</dbReference>
<dbReference type="CDD" id="cd03469">
    <property type="entry name" value="Rieske_RO_Alpha_N"/>
    <property type="match status" value="1"/>
</dbReference>
<sequence length="397" mass="44176">MPMMQHADTTLDDWVDAEQRAALRAPIEEARGLPGRAYSAGFYELEQRALFPRTWAVIGMGADLPEPGDAFPVDLAGSPLVMVRQKDGAIRVFHNQCRHRGMAVVTAPKRTQTMVCPWHGWAYELNGDLRVATRLGGESTHQCPGFDQASLGLREVRSARWHDWVLVNLDGAAASIEEHLRPLNELLDGIGLDELLPGPRWSGEYPGNWKIAIEGGVEDYHLPMAHPQLFEGVSARPITIATGPNFAASIGEPLRSGAIRRPAGIEGVRMNEAQRGRSFVLNLFPTGMILLHENSLMLGVFTPNGPARTRLETRLYFHPTAFGTEDRDAWRVQRGVTLARVVEQDHDFVLSLQNNATARDRAGLETRFSPYWEGAVLHFQRMVLDTLERGEPGDRNK</sequence>
<dbReference type="InterPro" id="IPR015879">
    <property type="entry name" value="Ring_hydroxy_dOase_asu_C_dom"/>
</dbReference>